<evidence type="ECO:0000256" key="2">
    <source>
        <dbReference type="ARBA" id="ARBA00022737"/>
    </source>
</evidence>
<feature type="domain" description="C2H2-type" evidence="7">
    <location>
        <begin position="373"/>
        <end position="403"/>
    </location>
</feature>
<reference evidence="9" key="2">
    <citation type="submission" date="2020-04" db="EMBL/GenBank/DDBJ databases">
        <authorList>
            <consortium name="NCBI Genome Project"/>
        </authorList>
    </citation>
    <scope>NUCLEOTIDE SEQUENCE</scope>
    <source>
        <strain evidence="9">CBS 342.82</strain>
    </source>
</reference>
<dbReference type="GO" id="GO:0008270">
    <property type="term" value="F:zinc ion binding"/>
    <property type="evidence" value="ECO:0007669"/>
    <property type="project" value="UniProtKB-KW"/>
</dbReference>
<dbReference type="PROSITE" id="PS50157">
    <property type="entry name" value="ZINC_FINGER_C2H2_2"/>
    <property type="match status" value="6"/>
</dbReference>
<keyword evidence="2" id="KW-0677">Repeat</keyword>
<reference evidence="9" key="3">
    <citation type="submission" date="2025-08" db="UniProtKB">
        <authorList>
            <consortium name="RefSeq"/>
        </authorList>
    </citation>
    <scope>IDENTIFICATION</scope>
    <source>
        <strain evidence="9">CBS 342.82</strain>
    </source>
</reference>
<dbReference type="GO" id="GO:0000981">
    <property type="term" value="F:DNA-binding transcription factor activity, RNA polymerase II-specific"/>
    <property type="evidence" value="ECO:0007669"/>
    <property type="project" value="TreeGrafter"/>
</dbReference>
<evidence type="ECO:0000256" key="5">
    <source>
        <dbReference type="PROSITE-ProRule" id="PRU00042"/>
    </source>
</evidence>
<keyword evidence="1" id="KW-0479">Metal-binding</keyword>
<dbReference type="PANTHER" id="PTHR19818">
    <property type="entry name" value="ZINC FINGER PROTEIN ZIC AND GLI"/>
    <property type="match status" value="1"/>
</dbReference>
<feature type="region of interest" description="Disordered" evidence="6">
    <location>
        <begin position="453"/>
        <end position="497"/>
    </location>
</feature>
<dbReference type="InterPro" id="IPR059095">
    <property type="entry name" value="Znf_C2H2_17_2nd"/>
</dbReference>
<dbReference type="GO" id="GO:0000978">
    <property type="term" value="F:RNA polymerase II cis-regulatory region sequence-specific DNA binding"/>
    <property type="evidence" value="ECO:0007669"/>
    <property type="project" value="TreeGrafter"/>
</dbReference>
<feature type="region of interest" description="Disordered" evidence="6">
    <location>
        <begin position="1"/>
        <end position="78"/>
    </location>
</feature>
<dbReference type="PROSITE" id="PS00028">
    <property type="entry name" value="ZINC_FINGER_C2H2_1"/>
    <property type="match status" value="4"/>
</dbReference>
<evidence type="ECO:0000313" key="8">
    <source>
        <dbReference type="Proteomes" id="UP000504637"/>
    </source>
</evidence>
<feature type="domain" description="C2H2-type" evidence="7">
    <location>
        <begin position="215"/>
        <end position="250"/>
    </location>
</feature>
<gene>
    <name evidence="9" type="ORF">K489DRAFT_379697</name>
</gene>
<name>A0A6J3M745_9PEZI</name>
<keyword evidence="4" id="KW-0862">Zinc</keyword>
<accession>A0A6J3M745</accession>
<proteinExistence type="predicted"/>
<organism evidence="9">
    <name type="scientific">Dissoconium aciculare CBS 342.82</name>
    <dbReference type="NCBI Taxonomy" id="1314786"/>
    <lineage>
        <taxon>Eukaryota</taxon>
        <taxon>Fungi</taxon>
        <taxon>Dikarya</taxon>
        <taxon>Ascomycota</taxon>
        <taxon>Pezizomycotina</taxon>
        <taxon>Dothideomycetes</taxon>
        <taxon>Dothideomycetidae</taxon>
        <taxon>Mycosphaerellales</taxon>
        <taxon>Dissoconiaceae</taxon>
        <taxon>Dissoconium</taxon>
    </lineage>
</organism>
<evidence type="ECO:0000256" key="1">
    <source>
        <dbReference type="ARBA" id="ARBA00022723"/>
    </source>
</evidence>
<dbReference type="AlphaFoldDB" id="A0A6J3M745"/>
<evidence type="ECO:0000256" key="3">
    <source>
        <dbReference type="ARBA" id="ARBA00022771"/>
    </source>
</evidence>
<keyword evidence="8" id="KW-1185">Reference proteome</keyword>
<feature type="compositionally biased region" description="Polar residues" evidence="6">
    <location>
        <begin position="14"/>
        <end position="28"/>
    </location>
</feature>
<feature type="compositionally biased region" description="Basic residues" evidence="6">
    <location>
        <begin position="1"/>
        <end position="10"/>
    </location>
</feature>
<dbReference type="RefSeq" id="XP_033460744.1">
    <property type="nucleotide sequence ID" value="XM_033604718.1"/>
</dbReference>
<feature type="domain" description="C2H2-type" evidence="7">
    <location>
        <begin position="84"/>
        <end position="113"/>
    </location>
</feature>
<dbReference type="Pfam" id="PF00096">
    <property type="entry name" value="zf-C2H2"/>
    <property type="match status" value="4"/>
</dbReference>
<protein>
    <recommendedName>
        <fullName evidence="7">C2H2-type domain-containing protein</fullName>
    </recommendedName>
</protein>
<dbReference type="OrthoDB" id="4748970at2759"/>
<evidence type="ECO:0000259" key="7">
    <source>
        <dbReference type="PROSITE" id="PS50157"/>
    </source>
</evidence>
<reference evidence="9" key="1">
    <citation type="submission" date="2020-01" db="EMBL/GenBank/DDBJ databases">
        <authorList>
            <consortium name="DOE Joint Genome Institute"/>
            <person name="Haridas S."/>
            <person name="Albert R."/>
            <person name="Binder M."/>
            <person name="Bloem J."/>
            <person name="Labutti K."/>
            <person name="Salamov A."/>
            <person name="Andreopoulos B."/>
            <person name="Baker S.E."/>
            <person name="Barry K."/>
            <person name="Bills G."/>
            <person name="Bluhm B.H."/>
            <person name="Cannon C."/>
            <person name="Castanera R."/>
            <person name="Culley D.E."/>
            <person name="Daum C."/>
            <person name="Ezra D."/>
            <person name="Gonzalez J.B."/>
            <person name="Henrissat B."/>
            <person name="Kuo A."/>
            <person name="Liang C."/>
            <person name="Lipzen A."/>
            <person name="Lutzoni F."/>
            <person name="Magnuson J."/>
            <person name="Mondo S."/>
            <person name="Nolan M."/>
            <person name="Ohm R."/>
            <person name="Pangilinan J."/>
            <person name="Park H.-J."/>
            <person name="Ramirez L."/>
            <person name="Alfaro M."/>
            <person name="Sun H."/>
            <person name="Tritt A."/>
            <person name="Yoshinaga Y."/>
            <person name="Zwiers L.-H."/>
            <person name="Turgeon B.G."/>
            <person name="Goodwin S.B."/>
            <person name="Spatafora J.W."/>
            <person name="Crous P.W."/>
            <person name="Grigoriev I.V."/>
        </authorList>
    </citation>
    <scope>NUCLEOTIDE SEQUENCE</scope>
    <source>
        <strain evidence="9">CBS 342.82</strain>
    </source>
</reference>
<dbReference type="InterPro" id="IPR050329">
    <property type="entry name" value="GLI_C2H2-zinc-finger"/>
</dbReference>
<dbReference type="GeneID" id="54362518"/>
<feature type="domain" description="C2H2-type" evidence="7">
    <location>
        <begin position="145"/>
        <end position="183"/>
    </location>
</feature>
<dbReference type="Proteomes" id="UP000504637">
    <property type="component" value="Unplaced"/>
</dbReference>
<dbReference type="SMART" id="SM00355">
    <property type="entry name" value="ZnF_C2H2"/>
    <property type="match status" value="9"/>
</dbReference>
<dbReference type="Pfam" id="PF26176">
    <property type="entry name" value="zf_C2H2_17_2"/>
    <property type="match status" value="1"/>
</dbReference>
<evidence type="ECO:0000256" key="6">
    <source>
        <dbReference type="SAM" id="MobiDB-lite"/>
    </source>
</evidence>
<dbReference type="GO" id="GO:0005634">
    <property type="term" value="C:nucleus"/>
    <property type="evidence" value="ECO:0007669"/>
    <property type="project" value="UniProtKB-ARBA"/>
</dbReference>
<dbReference type="GO" id="GO:0045944">
    <property type="term" value="P:positive regulation of transcription by RNA polymerase II"/>
    <property type="evidence" value="ECO:0007669"/>
    <property type="project" value="UniProtKB-ARBA"/>
</dbReference>
<dbReference type="PANTHER" id="PTHR19818:SF139">
    <property type="entry name" value="PAIR-RULE PROTEIN ODD-PAIRED"/>
    <property type="match status" value="1"/>
</dbReference>
<keyword evidence="3 5" id="KW-0863">Zinc-finger</keyword>
<dbReference type="SUPFAM" id="SSF57667">
    <property type="entry name" value="beta-beta-alpha zinc fingers"/>
    <property type="match status" value="2"/>
</dbReference>
<feature type="domain" description="C2H2-type" evidence="7">
    <location>
        <begin position="114"/>
        <end position="144"/>
    </location>
</feature>
<dbReference type="InterPro" id="IPR036236">
    <property type="entry name" value="Znf_C2H2_sf"/>
</dbReference>
<feature type="compositionally biased region" description="Polar residues" evidence="6">
    <location>
        <begin position="42"/>
        <end position="71"/>
    </location>
</feature>
<dbReference type="Gene3D" id="3.30.160.60">
    <property type="entry name" value="Classic Zinc Finger"/>
    <property type="match status" value="4"/>
</dbReference>
<dbReference type="InterPro" id="IPR013087">
    <property type="entry name" value="Znf_C2H2_type"/>
</dbReference>
<evidence type="ECO:0000256" key="4">
    <source>
        <dbReference type="ARBA" id="ARBA00022833"/>
    </source>
</evidence>
<sequence>MSTYARTKRKASFDNDSNQNFNWGSSPARSKKARLEDDDSQSDYASSTAPTFSMTDRFTLAGTQTPLTESSISRRKTKPREKRFACSWTGCGKVFDRPIRLQAHFNTHTGERPHPCPHDGCDKAFFKSSHLKAHISEKHNADRSYVCSFAVYGRDGELVACGRAFPTSTKLNRHIAQHEDREETTCSWAGCGQVFRKQETLQRHIKKDHLHELPYLCTHETADEGACGQSFRTPGLLKSHVAHDHRARKYICEICTAVGSADTVPEEIAVANDLDDAFLPQQADEKMDGNGITARSYPSEEKAKGSGDLSAVTFATFADLQLHNRIVHPPTCTECGKQCKSNKDLKAHIEIYHAPLATSTTDVQVKDLLCPIVGCPRAVPGHGFTRKGNLDVHVKNVHAGEKAFVCGTHDLSNTPKVAGWNGIGCQLALGTKQALVAHVRTQHLGLDAATGVKTGLQKSDNSKKGRPRKLPGDESGSTAMDVDNQASLPHRSSAPQVSTTMAMLTGAGYEVLRPIPCLVAASRQCQMRFTRECDLAVHMELTHGWQVDDIEEALAGGATALAAAAQVTRDMSVTSDHIMVDAPMQEYEFVHVLDPQLEAA</sequence>
<evidence type="ECO:0000313" key="9">
    <source>
        <dbReference type="RefSeq" id="XP_033460744.1"/>
    </source>
</evidence>
<feature type="domain" description="C2H2-type" evidence="7">
    <location>
        <begin position="184"/>
        <end position="214"/>
    </location>
</feature>